<keyword evidence="7 15" id="KW-1133">Transmembrane helix</keyword>
<dbReference type="SUPFAM" id="SSF111418">
    <property type="entry name" value="Hormone receptor domain"/>
    <property type="match status" value="1"/>
</dbReference>
<feature type="domain" description="G-protein coupled receptors family 2 profile 2" evidence="19">
    <location>
        <begin position="743"/>
        <end position="1041"/>
    </location>
</feature>
<feature type="chain" id="PRO_5041916005" description="Adhesion G protein-coupled receptor A3" evidence="16">
    <location>
        <begin position="19"/>
        <end position="1608"/>
    </location>
</feature>
<keyword evidence="22" id="KW-1185">Reference proteome</keyword>
<reference evidence="21" key="1">
    <citation type="submission" date="2021-08" db="EMBL/GenBank/DDBJ databases">
        <authorList>
            <person name="Misof B."/>
            <person name="Oliver O."/>
            <person name="Podsiadlowski L."/>
            <person name="Donath A."/>
            <person name="Peters R."/>
            <person name="Mayer C."/>
            <person name="Rust J."/>
            <person name="Gunkel S."/>
            <person name="Lesny P."/>
            <person name="Martin S."/>
            <person name="Oeyen J.P."/>
            <person name="Petersen M."/>
            <person name="Panagiotis P."/>
            <person name="Wilbrandt J."/>
            <person name="Tanja T."/>
        </authorList>
    </citation>
    <scope>NUCLEOTIDE SEQUENCE</scope>
    <source>
        <strain evidence="21">GBR_01_08_01A</strain>
        <tissue evidence="21">Thorax + abdomen</tissue>
    </source>
</reference>
<reference evidence="21" key="2">
    <citation type="journal article" date="2023" name="Commun. Biol.">
        <title>Intrasexual cuticular hydrocarbon dimorphism in a wasp sheds light on hydrocarbon biosynthesis genes in Hymenoptera.</title>
        <authorList>
            <person name="Moris V.C."/>
            <person name="Podsiadlowski L."/>
            <person name="Martin S."/>
            <person name="Oeyen J.P."/>
            <person name="Donath A."/>
            <person name="Petersen M."/>
            <person name="Wilbrandt J."/>
            <person name="Misof B."/>
            <person name="Liedtke D."/>
            <person name="Thamm M."/>
            <person name="Scheiner R."/>
            <person name="Schmitt T."/>
            <person name="Niehuis O."/>
        </authorList>
    </citation>
    <scope>NUCLEOTIDE SEQUENCE</scope>
    <source>
        <strain evidence="21">GBR_01_08_01A</strain>
    </source>
</reference>
<feature type="transmembrane region" description="Helical" evidence="15">
    <location>
        <begin position="1016"/>
        <end position="1040"/>
    </location>
</feature>
<dbReference type="SMART" id="SM00409">
    <property type="entry name" value="IG"/>
    <property type="match status" value="1"/>
</dbReference>
<dbReference type="PROSITE" id="PS50261">
    <property type="entry name" value="G_PROTEIN_RECEP_F2_4"/>
    <property type="match status" value="1"/>
</dbReference>
<evidence type="ECO:0000256" key="5">
    <source>
        <dbReference type="ARBA" id="ARBA00022729"/>
    </source>
</evidence>
<sequence>MKGVFFFLILIQISGIISHPCPEHCICKRVGAQAEGLRVKCEGHIQEIKEISIDEVSVELVQLDLCKNEILIVEANIFKNLTNLKRLDLSENKISSIDEECFNGLENLERLDLSKNQISTIDTYAFRRLSNLRRLDLSGNKISTVTPSLFNNLLNLDRLKLNGNSLTTLKEGTFHGLKILKQLDLSNNPWKCDCELYWFRHWIHNTSVRLSSSAKCALPTNIKGQLIKKFRLLENFHCQWASPSIELRPIQNQVVFAGDSITLKCRAPSIIDDKNARLNWLWYPNTTTEIFDLNVYKDPQNSLSNIKVENRYLSDSGIVDSSLSIVPVKEEHNGQWNCFLISVNGNRSKEISVIVISERTRYCPLAVTRNNKGIYTWPRTVVGWKAELPCEGNLLSNLMQVSLRATYHCNASGFWEDLNTDMCPFVSHTTKVLEQFSKVNLSLTKGNLLETAKRFKNYTGEGVKLTDPIEINFITLTIENYLNFLDEEKELGSMLIDVVEALLSLPKKMLKTAEINYKSCTRLIKAVETITEFTPTIQTHKKNMALEEFRVKRDSFTGLMCTWYTNINPVSDLDKRSLHCTTNNRTIPINTKDKIIEASIQLPATLLQNVQDAIVPHKLMISMYNDNRLFPNIVNTGSNMDISTSVIGSKLIGLALHNLSEPVYVMLRAPLHHYLGKRPKPVVWDDKLNESGGWISDGCQLSNLFNNLIVFQCNRLGYYGLLQDISYFTQDGFSINGAKFKYSNPAIYIGTFIIIICLLITSVTYIICYPSINMPKKAKHCIINTWFAMALLSFLYSIGIQQTENVQICQGIGLVLHYLSLSCLLWMATSASNMYKKLSKSDLDVIPDDELPDQPIPKPLLGLYLVGWGIALIICGISGAINLREYAGYSYCFLTSGPALAALFIPAGIIIVYIIIFHLLIRCAIQNVDTNAQLSEGTQATENMDLELLEPNISPADRNSVHSTQTVSSDIEDAEHSQITQLNGQTVILSLYLISWFSATAVTVKPFSSYVPFVETIFAIIYAISVSSLGIFIFLFYGIARNDVRSQWLKMRCWLQRKKNRCCRTRSVSDANPVIPTQPLVQNIVPPLSNSQATQVTSDTNSVSSSRHTNRSHTLNTSKITDLVTNQDPVTITAKKVPNVNLLVLHRQQYRSNNSVTTYAEQGATCVEMFYNPHQSGVARKFFKKQRRHTKHNNLGPRKQGDGGATSDGGSCISIPRPAVKVESNIERSILSSSAKVNNTNIHVELKAVNDKKNVNILSDSGGSMSEERNVPMRFVIGQDNLVRNVKKVNNDRTMQEEFTRNNTLPDSPRRTSCQMVHSKSLTVQESDADTKTDEEKYLKNVSQQCSLEYSSEIDSTTQMTSERSDPNLPDICETAEMLHTEKFSKMNDSDPEIQITKPTTRWLFQSLSMYNLPLDDIKPCQKNYHNSLNDVTSLTSSRNCEYSKPSSTNLVSIGSSNLFNTVPESQKLSSKSEQSLSEVNSLTSDNAFTLVNVKPTISNDVVNIVSTSNYNEEHNFHLLKELHLPSLERSSNTYESKDVESNFHCLTDFVLPENLSKVSSNFESMSESENITTNTKIFETIQEHVTTDLYVDASVNHLSIVKKETSV</sequence>
<dbReference type="InterPro" id="IPR051963">
    <property type="entry name" value="Adhesion_GPCR_A"/>
</dbReference>
<evidence type="ECO:0000256" key="9">
    <source>
        <dbReference type="ARBA" id="ARBA00023136"/>
    </source>
</evidence>
<feature type="domain" description="G-protein coupled receptors family 2 profile 1" evidence="18">
    <location>
        <begin position="337"/>
        <end position="427"/>
    </location>
</feature>
<dbReference type="PROSITE" id="PS50227">
    <property type="entry name" value="G_PROTEIN_RECEP_F2_3"/>
    <property type="match status" value="1"/>
</dbReference>
<dbReference type="InterPro" id="IPR032675">
    <property type="entry name" value="LRR_dom_sf"/>
</dbReference>
<dbReference type="SMART" id="SM00365">
    <property type="entry name" value="LRR_SD22"/>
    <property type="match status" value="3"/>
</dbReference>
<dbReference type="PANTHER" id="PTHR45930">
    <property type="entry name" value="G-PROTEIN COUPLED RECEPTOR 124-LIKE PROTEIN"/>
    <property type="match status" value="1"/>
</dbReference>
<dbReference type="InterPro" id="IPR007110">
    <property type="entry name" value="Ig-like_dom"/>
</dbReference>
<proteinExistence type="inferred from homology"/>
<dbReference type="PANTHER" id="PTHR45930:SF4">
    <property type="entry name" value="ADHESION G PROTEIN-COUPLED RECEPTOR A3"/>
    <property type="match status" value="1"/>
</dbReference>
<dbReference type="SMART" id="SM00369">
    <property type="entry name" value="LRR_TYP"/>
    <property type="match status" value="4"/>
</dbReference>
<evidence type="ECO:0000256" key="7">
    <source>
        <dbReference type="ARBA" id="ARBA00022989"/>
    </source>
</evidence>
<keyword evidence="13" id="KW-0393">Immunoglobulin domain</keyword>
<dbReference type="InterPro" id="IPR057244">
    <property type="entry name" value="GAIN_B"/>
</dbReference>
<dbReference type="InterPro" id="IPR017981">
    <property type="entry name" value="GPCR_2-like_7TM"/>
</dbReference>
<dbReference type="Pfam" id="PF13855">
    <property type="entry name" value="LRR_8"/>
    <property type="match status" value="2"/>
</dbReference>
<evidence type="ECO:0008006" key="23">
    <source>
        <dbReference type="Google" id="ProtNLM"/>
    </source>
</evidence>
<dbReference type="Gene3D" id="2.60.40.10">
    <property type="entry name" value="Immunoglobulins"/>
    <property type="match status" value="1"/>
</dbReference>
<dbReference type="InterPro" id="IPR000832">
    <property type="entry name" value="GPCR_2_secretin-like"/>
</dbReference>
<evidence type="ECO:0000259" key="20">
    <source>
        <dbReference type="PROSITE" id="PS50835"/>
    </source>
</evidence>
<dbReference type="PROSITE" id="PS50221">
    <property type="entry name" value="GAIN_B"/>
    <property type="match status" value="1"/>
</dbReference>
<dbReference type="InterPro" id="IPR003599">
    <property type="entry name" value="Ig_sub"/>
</dbReference>
<evidence type="ECO:0000256" key="16">
    <source>
        <dbReference type="SAM" id="SignalP"/>
    </source>
</evidence>
<dbReference type="SMART" id="SM00082">
    <property type="entry name" value="LRRCT"/>
    <property type="match status" value="1"/>
</dbReference>
<dbReference type="GO" id="GO:0007166">
    <property type="term" value="P:cell surface receptor signaling pathway"/>
    <property type="evidence" value="ECO:0007669"/>
    <property type="project" value="InterPro"/>
</dbReference>
<dbReference type="SUPFAM" id="SSF52058">
    <property type="entry name" value="L domain-like"/>
    <property type="match status" value="1"/>
</dbReference>
<evidence type="ECO:0000256" key="1">
    <source>
        <dbReference type="ARBA" id="ARBA00004141"/>
    </source>
</evidence>
<evidence type="ECO:0000313" key="21">
    <source>
        <dbReference type="EMBL" id="KAK2575890.1"/>
    </source>
</evidence>
<evidence type="ECO:0000256" key="12">
    <source>
        <dbReference type="ARBA" id="ARBA00023224"/>
    </source>
</evidence>
<dbReference type="SUPFAM" id="SSF48726">
    <property type="entry name" value="Immunoglobulin"/>
    <property type="match status" value="1"/>
</dbReference>
<keyword evidence="11" id="KW-0675">Receptor</keyword>
<evidence type="ECO:0000313" key="22">
    <source>
        <dbReference type="Proteomes" id="UP001258017"/>
    </source>
</evidence>
<dbReference type="Gene3D" id="1.20.1070.10">
    <property type="entry name" value="Rhodopsin 7-helix transmembrane proteins"/>
    <property type="match status" value="1"/>
</dbReference>
<feature type="domain" description="GAIN-B" evidence="17">
    <location>
        <begin position="576"/>
        <end position="729"/>
    </location>
</feature>
<dbReference type="Pfam" id="PF01825">
    <property type="entry name" value="GPS"/>
    <property type="match status" value="1"/>
</dbReference>
<dbReference type="InterPro" id="IPR001879">
    <property type="entry name" value="GPCR_2_extracellular_dom"/>
</dbReference>
<keyword evidence="4 15" id="KW-0812">Transmembrane</keyword>
<evidence type="ECO:0000256" key="3">
    <source>
        <dbReference type="ARBA" id="ARBA00022614"/>
    </source>
</evidence>
<evidence type="ECO:0000256" key="2">
    <source>
        <dbReference type="ARBA" id="ARBA00007343"/>
    </source>
</evidence>
<dbReference type="InterPro" id="IPR000483">
    <property type="entry name" value="Cys-rich_flank_reg_C"/>
</dbReference>
<keyword evidence="8" id="KW-0297">G-protein coupled receptor</keyword>
<dbReference type="FunFam" id="3.80.10.10:FF:000732">
    <property type="entry name" value="GD11101"/>
    <property type="match status" value="1"/>
</dbReference>
<accession>A0AAD9RAI8</accession>
<evidence type="ECO:0000256" key="14">
    <source>
        <dbReference type="SAM" id="MobiDB-lite"/>
    </source>
</evidence>
<keyword evidence="6" id="KW-0677">Repeat</keyword>
<evidence type="ECO:0000256" key="6">
    <source>
        <dbReference type="ARBA" id="ARBA00022737"/>
    </source>
</evidence>
<evidence type="ECO:0000256" key="11">
    <source>
        <dbReference type="ARBA" id="ARBA00023170"/>
    </source>
</evidence>
<name>A0AAD9RAI8_9HYME</name>
<dbReference type="GO" id="GO:0004930">
    <property type="term" value="F:G protein-coupled receptor activity"/>
    <property type="evidence" value="ECO:0007669"/>
    <property type="project" value="UniProtKB-KW"/>
</dbReference>
<feature type="transmembrane region" description="Helical" evidence="15">
    <location>
        <begin position="861"/>
        <end position="881"/>
    </location>
</feature>
<feature type="transmembrane region" description="Helical" evidence="15">
    <location>
        <begin position="812"/>
        <end position="831"/>
    </location>
</feature>
<evidence type="ECO:0000256" key="15">
    <source>
        <dbReference type="SAM" id="Phobius"/>
    </source>
</evidence>
<dbReference type="GO" id="GO:0005886">
    <property type="term" value="C:plasma membrane"/>
    <property type="evidence" value="ECO:0007669"/>
    <property type="project" value="TreeGrafter"/>
</dbReference>
<dbReference type="EMBL" id="JAIFRP010004408">
    <property type="protein sequence ID" value="KAK2575890.1"/>
    <property type="molecule type" value="Genomic_DNA"/>
</dbReference>
<feature type="region of interest" description="Disordered" evidence="14">
    <location>
        <begin position="1186"/>
        <end position="1212"/>
    </location>
</feature>
<dbReference type="Gene3D" id="2.60.220.50">
    <property type="match status" value="1"/>
</dbReference>
<dbReference type="InterPro" id="IPR001611">
    <property type="entry name" value="Leu-rich_rpt"/>
</dbReference>
<organism evidence="21 22">
    <name type="scientific">Odynerus spinipes</name>
    <dbReference type="NCBI Taxonomy" id="1348599"/>
    <lineage>
        <taxon>Eukaryota</taxon>
        <taxon>Metazoa</taxon>
        <taxon>Ecdysozoa</taxon>
        <taxon>Arthropoda</taxon>
        <taxon>Hexapoda</taxon>
        <taxon>Insecta</taxon>
        <taxon>Pterygota</taxon>
        <taxon>Neoptera</taxon>
        <taxon>Endopterygota</taxon>
        <taxon>Hymenoptera</taxon>
        <taxon>Apocrita</taxon>
        <taxon>Aculeata</taxon>
        <taxon>Vespoidea</taxon>
        <taxon>Vespidae</taxon>
        <taxon>Eumeninae</taxon>
        <taxon>Odynerus</taxon>
    </lineage>
</organism>
<feature type="transmembrane region" description="Helical" evidence="15">
    <location>
        <begin position="781"/>
        <end position="800"/>
    </location>
</feature>
<dbReference type="InterPro" id="IPR036179">
    <property type="entry name" value="Ig-like_dom_sf"/>
</dbReference>
<keyword evidence="3" id="KW-0433">Leucine-rich repeat</keyword>
<protein>
    <recommendedName>
        <fullName evidence="23">Adhesion G protein-coupled receptor A3</fullName>
    </recommendedName>
</protein>
<feature type="transmembrane region" description="Helical" evidence="15">
    <location>
        <begin position="746"/>
        <end position="769"/>
    </location>
</feature>
<dbReference type="Pfam" id="PF26588">
    <property type="entry name" value="GAIN_ADGRA3"/>
    <property type="match status" value="1"/>
</dbReference>
<feature type="signal peptide" evidence="16">
    <location>
        <begin position="1"/>
        <end position="18"/>
    </location>
</feature>
<dbReference type="InterPro" id="IPR000203">
    <property type="entry name" value="GPS"/>
</dbReference>
<evidence type="ECO:0000259" key="18">
    <source>
        <dbReference type="PROSITE" id="PS50227"/>
    </source>
</evidence>
<dbReference type="InterPro" id="IPR003591">
    <property type="entry name" value="Leu-rich_rpt_typical-subtyp"/>
</dbReference>
<dbReference type="PROSITE" id="PS50835">
    <property type="entry name" value="IG_LIKE"/>
    <property type="match status" value="1"/>
</dbReference>
<dbReference type="Proteomes" id="UP001258017">
    <property type="component" value="Unassembled WGS sequence"/>
</dbReference>
<dbReference type="InterPro" id="IPR058808">
    <property type="entry name" value="GAIN_ADGRA2/3"/>
</dbReference>
<feature type="region of interest" description="Disordered" evidence="14">
    <location>
        <begin position="1092"/>
        <end position="1113"/>
    </location>
</feature>
<evidence type="ECO:0000256" key="13">
    <source>
        <dbReference type="ARBA" id="ARBA00023319"/>
    </source>
</evidence>
<dbReference type="PROSITE" id="PS51450">
    <property type="entry name" value="LRR"/>
    <property type="match status" value="3"/>
</dbReference>
<comment type="subcellular location">
    <subcellularLocation>
        <location evidence="1">Membrane</location>
        <topology evidence="1">Multi-pass membrane protein</topology>
    </subcellularLocation>
</comment>
<feature type="domain" description="Ig-like" evidence="20">
    <location>
        <begin position="243"/>
        <end position="352"/>
    </location>
</feature>
<gene>
    <name evidence="21" type="ORF">KPH14_007259</name>
</gene>
<evidence type="ECO:0000256" key="10">
    <source>
        <dbReference type="ARBA" id="ARBA00023157"/>
    </source>
</evidence>
<evidence type="ECO:0000256" key="8">
    <source>
        <dbReference type="ARBA" id="ARBA00023040"/>
    </source>
</evidence>
<dbReference type="Gene3D" id="3.80.10.10">
    <property type="entry name" value="Ribonuclease Inhibitor"/>
    <property type="match status" value="2"/>
</dbReference>
<keyword evidence="5 16" id="KW-0732">Signal</keyword>
<comment type="caution">
    <text evidence="21">The sequence shown here is derived from an EMBL/GenBank/DDBJ whole genome shotgun (WGS) entry which is preliminary data.</text>
</comment>
<dbReference type="InterPro" id="IPR036445">
    <property type="entry name" value="GPCR_2_extracell_dom_sf"/>
</dbReference>
<evidence type="ECO:0000259" key="17">
    <source>
        <dbReference type="PROSITE" id="PS50221"/>
    </source>
</evidence>
<comment type="similarity">
    <text evidence="2">Belongs to the G-protein coupled receptor 2 family. Adhesion G-protein coupled receptor (ADGR) subfamily.</text>
</comment>
<keyword evidence="9 15" id="KW-0472">Membrane</keyword>
<keyword evidence="12" id="KW-0807">Transducer</keyword>
<dbReference type="InterPro" id="IPR013783">
    <property type="entry name" value="Ig-like_fold"/>
</dbReference>
<evidence type="ECO:0000256" key="4">
    <source>
        <dbReference type="ARBA" id="ARBA00022692"/>
    </source>
</evidence>
<evidence type="ECO:0000259" key="19">
    <source>
        <dbReference type="PROSITE" id="PS50261"/>
    </source>
</evidence>
<keyword evidence="10" id="KW-1015">Disulfide bond</keyword>
<dbReference type="InterPro" id="IPR046338">
    <property type="entry name" value="GAIN_dom_sf"/>
</dbReference>
<dbReference type="Pfam" id="PF00002">
    <property type="entry name" value="7tm_2"/>
    <property type="match status" value="1"/>
</dbReference>
<feature type="transmembrane region" description="Helical" evidence="15">
    <location>
        <begin position="901"/>
        <end position="921"/>
    </location>
</feature>